<proteinExistence type="predicted"/>
<evidence type="ECO:0000256" key="1">
    <source>
        <dbReference type="SAM" id="MobiDB-lite"/>
    </source>
</evidence>
<dbReference type="EMBL" id="JAGMUX010000004">
    <property type="protein sequence ID" value="KAH7261485.1"/>
    <property type="molecule type" value="Genomic_DNA"/>
</dbReference>
<feature type="compositionally biased region" description="Low complexity" evidence="1">
    <location>
        <begin position="90"/>
        <end position="113"/>
    </location>
</feature>
<feature type="compositionally biased region" description="Pro residues" evidence="1">
    <location>
        <begin position="317"/>
        <end position="328"/>
    </location>
</feature>
<dbReference type="OrthoDB" id="4847496at2759"/>
<name>A0A9P9HPV5_FUSRE</name>
<feature type="compositionally biased region" description="Low complexity" evidence="1">
    <location>
        <begin position="969"/>
        <end position="980"/>
    </location>
</feature>
<gene>
    <name evidence="2" type="ORF">BKA55DRAFT_673223</name>
</gene>
<feature type="region of interest" description="Disordered" evidence="1">
    <location>
        <begin position="317"/>
        <end position="338"/>
    </location>
</feature>
<dbReference type="AlphaFoldDB" id="A0A9P9HPV5"/>
<dbReference type="RefSeq" id="XP_046053362.1">
    <property type="nucleotide sequence ID" value="XM_046198021.1"/>
</dbReference>
<feature type="region of interest" description="Disordered" evidence="1">
    <location>
        <begin position="965"/>
        <end position="1008"/>
    </location>
</feature>
<dbReference type="GeneID" id="70227975"/>
<feature type="compositionally biased region" description="Low complexity" evidence="1">
    <location>
        <begin position="822"/>
        <end position="833"/>
    </location>
</feature>
<feature type="compositionally biased region" description="Polar residues" evidence="1">
    <location>
        <begin position="63"/>
        <end position="73"/>
    </location>
</feature>
<feature type="region of interest" description="Disordered" evidence="1">
    <location>
        <begin position="802"/>
        <end position="843"/>
    </location>
</feature>
<feature type="region of interest" description="Disordered" evidence="1">
    <location>
        <begin position="40"/>
        <end position="152"/>
    </location>
</feature>
<evidence type="ECO:0000313" key="3">
    <source>
        <dbReference type="Proteomes" id="UP000720189"/>
    </source>
</evidence>
<feature type="region of interest" description="Disordered" evidence="1">
    <location>
        <begin position="1"/>
        <end position="25"/>
    </location>
</feature>
<organism evidence="2 3">
    <name type="scientific">Fusarium redolens</name>
    <dbReference type="NCBI Taxonomy" id="48865"/>
    <lineage>
        <taxon>Eukaryota</taxon>
        <taxon>Fungi</taxon>
        <taxon>Dikarya</taxon>
        <taxon>Ascomycota</taxon>
        <taxon>Pezizomycotina</taxon>
        <taxon>Sordariomycetes</taxon>
        <taxon>Hypocreomycetidae</taxon>
        <taxon>Hypocreales</taxon>
        <taxon>Nectriaceae</taxon>
        <taxon>Fusarium</taxon>
        <taxon>Fusarium redolens species complex</taxon>
    </lineage>
</organism>
<feature type="compositionally biased region" description="Polar residues" evidence="1">
    <location>
        <begin position="982"/>
        <end position="993"/>
    </location>
</feature>
<evidence type="ECO:0000313" key="2">
    <source>
        <dbReference type="EMBL" id="KAH7261485.1"/>
    </source>
</evidence>
<evidence type="ECO:0008006" key="4">
    <source>
        <dbReference type="Google" id="ProtNLM"/>
    </source>
</evidence>
<sequence>MSKRLLPKPPRPAHPLSQVHLPPGSAEEAIASIRAYGSSFPQAAESQTAQKSTNLQIPAVPATGQSQQPQTGAPLSEKAKGKQPEKAQEQSSASQIPVPQASQQAQQPQTEAPLSEKAKGKQPNKSLKRSIDSVEPSTSQEGPPLKKPVPADWWEAPGFSEAFKQFHRDRYRGKRTFASGLTKGIVDLAILEHKKIQAAAAAHQATSDQVVANPAALEQDTATITADLQALENLPGDLSSDMGTDNQQTALGPPIDPQLQEQYVDSSMDPRAHAMFVGGVKLSQVGLGPDSTLPKDDVDGRFKLIKTELKNQASRVPIPPASALPRQPPKAFVGGTYQIPTGVEDPRLKEVLRRRNEIILNTQKQVDLDRNNLAAKGTRERREEKEKNLKKIISRLQVEMNWWRLKAVSLGGNTREWDGIPDSLKNKMLQDMDEKVCNAELAQSAETKKIKGLEHSARNTENARLLKEDGAKKEKVVQAIIAAIEAKDRESQDAKSQGIEAPEMNLDEFVEMTVPDDEIPVDTTTAPGVTTWDTAEAPTPIDGNLNSIYVNTGVSDININNRGVPIETTTNIGENANAGGAIGHVNTTDVNNAMEVGNPININSSMGLNNAMDENAMDTDNMVGTFDMSDGSLPPNNWGYQANGQIDNLPVMSMDFQGAPLNSYGLQDNGMQNNCLPDGNLTDNGLQNNVFNGFDPQNTNFPNLESQGNGFMQNGPQDSSFIMNDIQNTDFSNNGLQTNSFTTNGFQRINFLDNGIQGNASFDNGLEGNASFNNVIQGNGSFDDGIQGNGFFDNAILDNASISTGPQGNGNATNKPKPYRVTKTSKTSKASKSNGRTIKKPENIRGEITGADIPRVESPNPRVENHNPINPIVLAHARLDHIDSRDPYAFGGRPPSASQQIITPRASDFANDKYLTYENSFTSAGNQSLFTSEYEMVPSDPHSHELLATDYPQNHSNYNNTFVEPFDTQGSSYQSSQAGAHNGSTYSYAATNDTDFRGSYTDLLQDSE</sequence>
<reference evidence="2" key="1">
    <citation type="journal article" date="2021" name="Nat. Commun.">
        <title>Genetic determinants of endophytism in the Arabidopsis root mycobiome.</title>
        <authorList>
            <person name="Mesny F."/>
            <person name="Miyauchi S."/>
            <person name="Thiergart T."/>
            <person name="Pickel B."/>
            <person name="Atanasova L."/>
            <person name="Karlsson M."/>
            <person name="Huettel B."/>
            <person name="Barry K.W."/>
            <person name="Haridas S."/>
            <person name="Chen C."/>
            <person name="Bauer D."/>
            <person name="Andreopoulos W."/>
            <person name="Pangilinan J."/>
            <person name="LaButti K."/>
            <person name="Riley R."/>
            <person name="Lipzen A."/>
            <person name="Clum A."/>
            <person name="Drula E."/>
            <person name="Henrissat B."/>
            <person name="Kohler A."/>
            <person name="Grigoriev I.V."/>
            <person name="Martin F.M."/>
            <person name="Hacquard S."/>
        </authorList>
    </citation>
    <scope>NUCLEOTIDE SEQUENCE</scope>
    <source>
        <strain evidence="2">MPI-CAGE-AT-0023</strain>
    </source>
</reference>
<feature type="compositionally biased region" description="Basic and acidic residues" evidence="1">
    <location>
        <begin position="77"/>
        <end position="88"/>
    </location>
</feature>
<comment type="caution">
    <text evidence="2">The sequence shown here is derived from an EMBL/GenBank/DDBJ whole genome shotgun (WGS) entry which is preliminary data.</text>
</comment>
<dbReference type="Proteomes" id="UP000720189">
    <property type="component" value="Unassembled WGS sequence"/>
</dbReference>
<protein>
    <recommendedName>
        <fullName evidence="4">BZIP domain-containing protein</fullName>
    </recommendedName>
</protein>
<accession>A0A9P9HPV5</accession>
<feature type="compositionally biased region" description="Polar residues" evidence="1">
    <location>
        <begin position="802"/>
        <end position="814"/>
    </location>
</feature>
<keyword evidence="3" id="KW-1185">Reference proteome</keyword>
<feature type="compositionally biased region" description="Polar residues" evidence="1">
    <location>
        <begin position="40"/>
        <end position="56"/>
    </location>
</feature>